<dbReference type="Gene3D" id="3.60.20.40">
    <property type="match status" value="1"/>
</dbReference>
<dbReference type="Proteomes" id="UP001562065">
    <property type="component" value="Unassembled WGS sequence"/>
</dbReference>
<evidence type="ECO:0000313" key="2">
    <source>
        <dbReference type="Proteomes" id="UP001562065"/>
    </source>
</evidence>
<proteinExistence type="predicted"/>
<dbReference type="InterPro" id="IPR043137">
    <property type="entry name" value="GGT_ssub_C"/>
</dbReference>
<evidence type="ECO:0000313" key="1">
    <source>
        <dbReference type="EMBL" id="MEY1660984.1"/>
    </source>
</evidence>
<dbReference type="InterPro" id="IPR029055">
    <property type="entry name" value="Ntn_hydrolases_N"/>
</dbReference>
<dbReference type="InterPro" id="IPR052896">
    <property type="entry name" value="GGT-like_enzyme"/>
</dbReference>
<organism evidence="1 2">
    <name type="scientific">Isoalcanivorax beigongshangi</name>
    <dbReference type="NCBI Taxonomy" id="3238810"/>
    <lineage>
        <taxon>Bacteria</taxon>
        <taxon>Pseudomonadati</taxon>
        <taxon>Pseudomonadota</taxon>
        <taxon>Gammaproteobacteria</taxon>
        <taxon>Oceanospirillales</taxon>
        <taxon>Alcanivoracaceae</taxon>
        <taxon>Isoalcanivorax</taxon>
    </lineage>
</organism>
<dbReference type="Gene3D" id="1.10.246.130">
    <property type="match status" value="1"/>
</dbReference>
<dbReference type="InterPro" id="IPR043138">
    <property type="entry name" value="GGT_lsub"/>
</dbReference>
<dbReference type="RefSeq" id="WP_369454223.1">
    <property type="nucleotide sequence ID" value="NZ_JBGCUO010000001.1"/>
</dbReference>
<comment type="caution">
    <text evidence="1">The sequence shown here is derived from an EMBL/GenBank/DDBJ whole genome shotgun (WGS) entry which is preliminary data.</text>
</comment>
<protein>
    <submittedName>
        <fullName evidence="1">Gamma-glutamyltransferase family protein</fullName>
    </submittedName>
</protein>
<dbReference type="PANTHER" id="PTHR43881:SF5">
    <property type="entry name" value="GAMMA-GLUTAMYLTRANSPEPTIDASE"/>
    <property type="match status" value="1"/>
</dbReference>
<dbReference type="SUPFAM" id="SSF56235">
    <property type="entry name" value="N-terminal nucleophile aminohydrolases (Ntn hydrolases)"/>
    <property type="match status" value="1"/>
</dbReference>
<dbReference type="Pfam" id="PF01019">
    <property type="entry name" value="G_glu_transpept"/>
    <property type="match status" value="1"/>
</dbReference>
<dbReference type="EMBL" id="JBGCUO010000001">
    <property type="protein sequence ID" value="MEY1660984.1"/>
    <property type="molecule type" value="Genomic_DNA"/>
</dbReference>
<keyword evidence="2" id="KW-1185">Reference proteome</keyword>
<dbReference type="PANTHER" id="PTHR43881">
    <property type="entry name" value="GAMMA-GLUTAMYLTRANSPEPTIDASE (AFU_ORTHOLOGUE AFUA_4G13580)"/>
    <property type="match status" value="1"/>
</dbReference>
<dbReference type="PRINTS" id="PR01210">
    <property type="entry name" value="GGTRANSPTASE"/>
</dbReference>
<gene>
    <name evidence="1" type="ORF">AB5I84_02350</name>
</gene>
<reference evidence="1 2" key="1">
    <citation type="submission" date="2024-07" db="EMBL/GenBank/DDBJ databases">
        <authorList>
            <person name="Ren Q."/>
        </authorList>
    </citation>
    <scope>NUCLEOTIDE SEQUENCE [LARGE SCALE GENOMIC DNA]</scope>
    <source>
        <strain evidence="1 2">REN37</strain>
    </source>
</reference>
<name>A0ABV4ADR0_9GAMM</name>
<accession>A0ABV4ADR0</accession>
<sequence length="530" mass="56690">MLNTPRSLGGMLVAPHHLAAQAGRDVLKEGGHAVDAMLAAAATIAVVYPHMNGIGGDGFWLIARAGQDPVAVDACGAAALAATPEWYRERGVQQIPERGPLASLTVAGSIGGWQQARNVAADWGPALPLSRLLADAIHHARNGVATSRSQAELSISKFDALANVPGFAEQFLDQGRPPAEGWVFRQPALADTLEQLARAGLDDFYRGDLARAQADDLAAVGSPLRLEDFARHQSLVLPALSTRLNGATLFNQPPPTQGMASLMILGMFERLGITEAEGFDHVHGLVEATKQAFIVRDAHCTDPAHMTVDVAEFLTAEAIRQRAGNIDRQRALPWPHPGQPGDTIWMGCIDQYGNAVSFIQSIYWEFGSGVVLPQTGLLWQNRGVSFSLDADGAHPLQPGRKPFHTLNPAMARFDDGRTMVYGTMGGEGQPQSQAALFSRYALFNQPLQQAITAPRWLLGRTWGDTTTTLKLESRFEPALVQALVDAGHNVEVLDAPFSDTMGHAGAIVRHADGVLEGATDPRADGIVAAH</sequence>